<proteinExistence type="inferred from homology"/>
<dbReference type="Gene3D" id="1.20.5.170">
    <property type="match status" value="1"/>
</dbReference>
<dbReference type="InParanoid" id="L8GC51"/>
<protein>
    <recommendedName>
        <fullName evidence="4">Autophagy-related protein 16 domain-containing protein</fullName>
    </recommendedName>
</protein>
<dbReference type="VEuPathDB" id="FungiDB:GMDG_04896"/>
<name>L8GC51_PSED2</name>
<evidence type="ECO:0000313" key="6">
    <source>
        <dbReference type="Proteomes" id="UP000011064"/>
    </source>
</evidence>
<feature type="domain" description="Autophagy-related protein 16" evidence="4">
    <location>
        <begin position="10"/>
        <end position="188"/>
    </location>
</feature>
<organism evidence="5 6">
    <name type="scientific">Pseudogymnoascus destructans (strain ATCC MYA-4855 / 20631-21)</name>
    <name type="common">Bat white-nose syndrome fungus</name>
    <name type="synonym">Geomyces destructans</name>
    <dbReference type="NCBI Taxonomy" id="658429"/>
    <lineage>
        <taxon>Eukaryota</taxon>
        <taxon>Fungi</taxon>
        <taxon>Dikarya</taxon>
        <taxon>Ascomycota</taxon>
        <taxon>Pezizomycotina</taxon>
        <taxon>Leotiomycetes</taxon>
        <taxon>Thelebolales</taxon>
        <taxon>Thelebolaceae</taxon>
        <taxon>Pseudogymnoascus</taxon>
    </lineage>
</organism>
<evidence type="ECO:0000256" key="3">
    <source>
        <dbReference type="SAM" id="MobiDB-lite"/>
    </source>
</evidence>
<feature type="compositionally biased region" description="Polar residues" evidence="3">
    <location>
        <begin position="47"/>
        <end position="66"/>
    </location>
</feature>
<evidence type="ECO:0000259" key="4">
    <source>
        <dbReference type="Pfam" id="PF08614"/>
    </source>
</evidence>
<feature type="coiled-coil region" evidence="2">
    <location>
        <begin position="71"/>
        <end position="175"/>
    </location>
</feature>
<gene>
    <name evidence="5" type="ORF">GMDG_04896</name>
</gene>
<reference evidence="6" key="1">
    <citation type="submission" date="2010-09" db="EMBL/GenBank/DDBJ databases">
        <title>The genome sequence of Geomyces destructans 20631-21.</title>
        <authorList>
            <consortium name="The Broad Institute Genome Sequencing Platform"/>
            <person name="Cuomo C.A."/>
            <person name="Blehert D.S."/>
            <person name="Lorch J.M."/>
            <person name="Young S.K."/>
            <person name="Zeng Q."/>
            <person name="Gargeya S."/>
            <person name="Fitzgerald M."/>
            <person name="Haas B."/>
            <person name="Abouelleil A."/>
            <person name="Alvarado L."/>
            <person name="Arachchi H.M."/>
            <person name="Berlin A."/>
            <person name="Brown A."/>
            <person name="Chapman S.B."/>
            <person name="Chen Z."/>
            <person name="Dunbar C."/>
            <person name="Freedman E."/>
            <person name="Gearin G."/>
            <person name="Gellesch M."/>
            <person name="Goldberg J."/>
            <person name="Griggs A."/>
            <person name="Gujja S."/>
            <person name="Heiman D."/>
            <person name="Howarth C."/>
            <person name="Larson L."/>
            <person name="Lui A."/>
            <person name="MacDonald P.J.P."/>
            <person name="Montmayeur A."/>
            <person name="Murphy C."/>
            <person name="Neiman D."/>
            <person name="Pearson M."/>
            <person name="Priest M."/>
            <person name="Roberts A."/>
            <person name="Saif S."/>
            <person name="Shea T."/>
            <person name="Shenoy N."/>
            <person name="Sisk P."/>
            <person name="Stolte C."/>
            <person name="Sykes S."/>
            <person name="Wortman J."/>
            <person name="Nusbaum C."/>
            <person name="Birren B."/>
        </authorList>
    </citation>
    <scope>NUCLEOTIDE SEQUENCE [LARGE SCALE GENOMIC DNA]</scope>
    <source>
        <strain evidence="6">ATCC MYA-4855 / 20631-21</strain>
    </source>
</reference>
<sequence length="193" mass="22045">MLRMMSWRQEYLENLKQRDELKKANYDLIDAYSRLADQTAALEAKVSANSSSPIPTSPGNDAPGLSNQEEVAQVKSDLAEALRAKGQLQRRLKVTEETLERLKTRAKADSIRIRDLSAERAQLVLKVKDRDEELRGKAQLLVQVQDENMSLDLQLNMAEQQTARLKRENKDLIDRWMARMGQEADAMNEASKF</sequence>
<dbReference type="HOGENOM" id="CLU_082752_1_0_1"/>
<dbReference type="InterPro" id="IPR013923">
    <property type="entry name" value="Autophagy-rel_prot_16_dom"/>
</dbReference>
<evidence type="ECO:0000313" key="5">
    <source>
        <dbReference type="EMBL" id="ELR10627.1"/>
    </source>
</evidence>
<dbReference type="Pfam" id="PF08614">
    <property type="entry name" value="ATG16"/>
    <property type="match status" value="1"/>
</dbReference>
<feature type="region of interest" description="Disordered" evidence="3">
    <location>
        <begin position="46"/>
        <end position="66"/>
    </location>
</feature>
<dbReference type="STRING" id="658429.L8GC51"/>
<dbReference type="OrthoDB" id="8949486at2759"/>
<comment type="similarity">
    <text evidence="1">Belongs to the ATG16 family.</text>
</comment>
<accession>L8GC51</accession>
<keyword evidence="6" id="KW-1185">Reference proteome</keyword>
<dbReference type="AlphaFoldDB" id="L8GC51"/>
<evidence type="ECO:0000256" key="2">
    <source>
        <dbReference type="SAM" id="Coils"/>
    </source>
</evidence>
<keyword evidence="2" id="KW-0175">Coiled coil</keyword>
<dbReference type="EMBL" id="GL573263">
    <property type="protein sequence ID" value="ELR10627.1"/>
    <property type="molecule type" value="Genomic_DNA"/>
</dbReference>
<evidence type="ECO:0000256" key="1">
    <source>
        <dbReference type="ARBA" id="ARBA00005331"/>
    </source>
</evidence>
<dbReference type="CDD" id="cd22887">
    <property type="entry name" value="Atg16_CCD"/>
    <property type="match status" value="1"/>
</dbReference>
<dbReference type="Proteomes" id="UP000011064">
    <property type="component" value="Unassembled WGS sequence"/>
</dbReference>